<evidence type="ECO:0000256" key="1">
    <source>
        <dbReference type="ARBA" id="ARBA00007557"/>
    </source>
</evidence>
<dbReference type="PANTHER" id="PTHR21294">
    <property type="entry name" value="ELECTRON TRANSFER FLAVOPROTEIN BETA-SUBUNIT"/>
    <property type="match status" value="1"/>
</dbReference>
<evidence type="ECO:0000256" key="2">
    <source>
        <dbReference type="ARBA" id="ARBA00022448"/>
    </source>
</evidence>
<comment type="similarity">
    <text evidence="1">Belongs to the ETF beta-subunit/FixA family.</text>
</comment>
<dbReference type="Pfam" id="PF01012">
    <property type="entry name" value="ETF"/>
    <property type="match status" value="1"/>
</dbReference>
<comment type="caution">
    <text evidence="5">The sequence shown here is derived from an EMBL/GenBank/DDBJ whole genome shotgun (WGS) entry which is preliminary data.</text>
</comment>
<dbReference type="RefSeq" id="WP_310455879.1">
    <property type="nucleotide sequence ID" value="NZ_JAVKPH010000002.1"/>
</dbReference>
<dbReference type="SUPFAM" id="SSF52402">
    <property type="entry name" value="Adenine nucleotide alpha hydrolases-like"/>
    <property type="match status" value="1"/>
</dbReference>
<proteinExistence type="inferred from homology"/>
<dbReference type="PANTHER" id="PTHR21294:SF8">
    <property type="entry name" value="ELECTRON TRANSFER FLAVOPROTEIN SUBUNIT BETA"/>
    <property type="match status" value="1"/>
</dbReference>
<dbReference type="InterPro" id="IPR014729">
    <property type="entry name" value="Rossmann-like_a/b/a_fold"/>
</dbReference>
<feature type="domain" description="Electron transfer flavoprotein alpha/beta-subunit N-terminal" evidence="4">
    <location>
        <begin position="23"/>
        <end position="209"/>
    </location>
</feature>
<evidence type="ECO:0000313" key="6">
    <source>
        <dbReference type="Proteomes" id="UP001247754"/>
    </source>
</evidence>
<accession>A0ABU1F455</accession>
<gene>
    <name evidence="5" type="ORF">RGD00_03405</name>
</gene>
<evidence type="ECO:0000313" key="5">
    <source>
        <dbReference type="EMBL" id="MDR5651637.1"/>
    </source>
</evidence>
<keyword evidence="2" id="KW-0813">Transport</keyword>
<evidence type="ECO:0000259" key="4">
    <source>
        <dbReference type="SMART" id="SM00893"/>
    </source>
</evidence>
<dbReference type="InterPro" id="IPR012255">
    <property type="entry name" value="ETF_b"/>
</dbReference>
<protein>
    <recommendedName>
        <fullName evidence="4">Electron transfer flavoprotein alpha/beta-subunit N-terminal domain-containing protein</fullName>
    </recommendedName>
</protein>
<dbReference type="SMART" id="SM00893">
    <property type="entry name" value="ETF"/>
    <property type="match status" value="1"/>
</dbReference>
<keyword evidence="6" id="KW-1185">Reference proteome</keyword>
<dbReference type="InterPro" id="IPR014730">
    <property type="entry name" value="ETF_a/b_N"/>
</dbReference>
<name>A0ABU1F455_9RHOB</name>
<sequence>MHIAAILRIVPDQNEELEIDDSGADIDREWIGLKLNEFDDQALEEAVLLKEAAGARVTAVALAGDGAERQLQTAIARGADDALLVDHDIDGIPGARAAAHLLAGPLRDLGADLVLTGVQTPEDVFGQLAPFLAGLLGWPTLNAVHGVSAGAGGLEVVQEYSGGRAARFAVTGPAVLGVQTASRPPRYVSGSKLRQASSATIARAAGALPDGFAAPRIAALAEPARSNRAEMLDGDAEAVAERLAGLLAERGLLGGRE</sequence>
<organism evidence="5 6">
    <name type="scientific">Ruixingdingia sedimenti</name>
    <dbReference type="NCBI Taxonomy" id="3073604"/>
    <lineage>
        <taxon>Bacteria</taxon>
        <taxon>Pseudomonadati</taxon>
        <taxon>Pseudomonadota</taxon>
        <taxon>Alphaproteobacteria</taxon>
        <taxon>Rhodobacterales</taxon>
        <taxon>Paracoccaceae</taxon>
        <taxon>Ruixingdingia</taxon>
    </lineage>
</organism>
<dbReference type="Gene3D" id="3.40.50.620">
    <property type="entry name" value="HUPs"/>
    <property type="match status" value="1"/>
</dbReference>
<dbReference type="EMBL" id="JAVKPH010000002">
    <property type="protein sequence ID" value="MDR5651637.1"/>
    <property type="molecule type" value="Genomic_DNA"/>
</dbReference>
<evidence type="ECO:0000256" key="3">
    <source>
        <dbReference type="ARBA" id="ARBA00022982"/>
    </source>
</evidence>
<dbReference type="Proteomes" id="UP001247754">
    <property type="component" value="Unassembled WGS sequence"/>
</dbReference>
<keyword evidence="3" id="KW-0249">Electron transport</keyword>
<reference evidence="5 6" key="1">
    <citation type="submission" date="2023-09" db="EMBL/GenBank/DDBJ databases">
        <title>Xinfangfangia sedmenti sp. nov., isolated the sedment.</title>
        <authorList>
            <person name="Xu L."/>
        </authorList>
    </citation>
    <scope>NUCLEOTIDE SEQUENCE [LARGE SCALE GENOMIC DNA]</scope>
    <source>
        <strain evidence="5 6">LG-4</strain>
    </source>
</reference>